<feature type="domain" description="TonB-dependent receptor-like beta-barrel" evidence="10">
    <location>
        <begin position="211"/>
        <end position="639"/>
    </location>
</feature>
<dbReference type="AlphaFoldDB" id="A0A917K056"/>
<reference evidence="12" key="1">
    <citation type="journal article" date="2014" name="Int. J. Syst. Evol. Microbiol.">
        <title>Complete genome sequence of Corynebacterium casei LMG S-19264T (=DSM 44701T), isolated from a smear-ripened cheese.</title>
        <authorList>
            <consortium name="US DOE Joint Genome Institute (JGI-PGF)"/>
            <person name="Walter F."/>
            <person name="Albersmeier A."/>
            <person name="Kalinowski J."/>
            <person name="Ruckert C."/>
        </authorList>
    </citation>
    <scope>NUCLEOTIDE SEQUENCE</scope>
    <source>
        <strain evidence="12">JCM 30804</strain>
    </source>
</reference>
<evidence type="ECO:0000256" key="5">
    <source>
        <dbReference type="ARBA" id="ARBA00023077"/>
    </source>
</evidence>
<protein>
    <submittedName>
        <fullName evidence="12">TonB-dependent receptor</fullName>
    </submittedName>
</protein>
<keyword evidence="7 8" id="KW-0998">Cell outer membrane</keyword>
<evidence type="ECO:0000256" key="9">
    <source>
        <dbReference type="RuleBase" id="RU003357"/>
    </source>
</evidence>
<dbReference type="Gene3D" id="2.40.170.20">
    <property type="entry name" value="TonB-dependent receptor, beta-barrel domain"/>
    <property type="match status" value="1"/>
</dbReference>
<comment type="subcellular location">
    <subcellularLocation>
        <location evidence="1 8">Cell outer membrane</location>
        <topology evidence="1 8">Multi-pass membrane protein</topology>
    </subcellularLocation>
</comment>
<keyword evidence="13" id="KW-1185">Reference proteome</keyword>
<accession>A0A917K056</accession>
<dbReference type="InterPro" id="IPR036942">
    <property type="entry name" value="Beta-barrel_TonB_sf"/>
</dbReference>
<reference evidence="12" key="2">
    <citation type="submission" date="2020-09" db="EMBL/GenBank/DDBJ databases">
        <authorList>
            <person name="Sun Q."/>
            <person name="Ohkuma M."/>
        </authorList>
    </citation>
    <scope>NUCLEOTIDE SEQUENCE</scope>
    <source>
        <strain evidence="12">JCM 30804</strain>
    </source>
</reference>
<keyword evidence="2 8" id="KW-0813">Transport</keyword>
<keyword evidence="12" id="KW-0675">Receptor</keyword>
<dbReference type="InterPro" id="IPR012910">
    <property type="entry name" value="Plug_dom"/>
</dbReference>
<keyword evidence="6 8" id="KW-0472">Membrane</keyword>
<dbReference type="RefSeq" id="WP_188922611.1">
    <property type="nucleotide sequence ID" value="NZ_BMPZ01000012.1"/>
</dbReference>
<name>A0A917K056_9GAMM</name>
<evidence type="ECO:0000256" key="3">
    <source>
        <dbReference type="ARBA" id="ARBA00022452"/>
    </source>
</evidence>
<keyword evidence="4 8" id="KW-0812">Transmembrane</keyword>
<dbReference type="Pfam" id="PF07715">
    <property type="entry name" value="Plug"/>
    <property type="match status" value="1"/>
</dbReference>
<comment type="similarity">
    <text evidence="8 9">Belongs to the TonB-dependent receptor family.</text>
</comment>
<dbReference type="Proteomes" id="UP000613743">
    <property type="component" value="Unassembled WGS sequence"/>
</dbReference>
<evidence type="ECO:0000256" key="2">
    <source>
        <dbReference type="ARBA" id="ARBA00022448"/>
    </source>
</evidence>
<dbReference type="EMBL" id="BMPZ01000012">
    <property type="protein sequence ID" value="GGI91386.1"/>
    <property type="molecule type" value="Genomic_DNA"/>
</dbReference>
<dbReference type="InterPro" id="IPR037066">
    <property type="entry name" value="Plug_dom_sf"/>
</dbReference>
<evidence type="ECO:0000313" key="12">
    <source>
        <dbReference type="EMBL" id="GGI91386.1"/>
    </source>
</evidence>
<evidence type="ECO:0000256" key="1">
    <source>
        <dbReference type="ARBA" id="ARBA00004571"/>
    </source>
</evidence>
<sequence>MKNKRYIALFVLSAQVYANEPTEIETIVVDGRSINLLGQATSASEGVVGQQELILRPLLRTGEILEMVPGMVATQHSGTGKANQYFLRGFNLDHGTDFSTHIDGMPINMRTHGHGQGYTDLNFIIPETISKMTYKKGSYYAEVGDFSGAGAAHIYSMRSVTSDKVDLSIGEDNYSRALVLSGFDIGNSQNLIAVEHNRYQGPWTGIDEDLNRTNLLLKHTRDLSDGALSISFMGYDNTWNSADQIPARAVSQGLIDELGVIDDTVGGESSRYSVNAVWANEAWQFSAYIIDYQMNLWSNFTYFLEDENRGDQFEQVDDRTIYGGQASYQLTSNLNSVDTTNKFGLEYRFDDIDEVGLYQTRARTRLGSTRSDAVEESSLGLYWQNDTHWNNNLRTVLGARYDYYDFKVTNQVNRNRYGVDLNANSGRSHDDLFSLKGSLIYTLDNDWETYASAGQGFHSNDARGVTINIDPVDGSEVDAVDPLVRSFGYETGIRGFISDSLNTSLSLWYLELESELLFVGDAGNTEVSRASERKGVELTAYYQIAEQWSLDLEYAYSDAKFSDKAPEGNEIPGAVKNVVQAGLNGDFDNGWFGSLRMRYFGSRPLVEDGSVESDGSMLWNFRAGYRHQNWTFKADILNLTNSNDHDIDYFYESRLDNEPTGEATEDVHFHPFEPRTVRLSVSYDFK</sequence>
<dbReference type="PANTHER" id="PTHR30069:SF36">
    <property type="entry name" value="BLL6948 PROTEIN"/>
    <property type="match status" value="1"/>
</dbReference>
<evidence type="ECO:0000259" key="11">
    <source>
        <dbReference type="Pfam" id="PF07715"/>
    </source>
</evidence>
<evidence type="ECO:0000313" key="13">
    <source>
        <dbReference type="Proteomes" id="UP000613743"/>
    </source>
</evidence>
<dbReference type="SUPFAM" id="SSF56935">
    <property type="entry name" value="Porins"/>
    <property type="match status" value="1"/>
</dbReference>
<dbReference type="GO" id="GO:0009279">
    <property type="term" value="C:cell outer membrane"/>
    <property type="evidence" value="ECO:0007669"/>
    <property type="project" value="UniProtKB-SubCell"/>
</dbReference>
<evidence type="ECO:0000259" key="10">
    <source>
        <dbReference type="Pfam" id="PF00593"/>
    </source>
</evidence>
<dbReference type="InterPro" id="IPR039426">
    <property type="entry name" value="TonB-dep_rcpt-like"/>
</dbReference>
<feature type="domain" description="TonB-dependent receptor plug" evidence="11">
    <location>
        <begin position="40"/>
        <end position="150"/>
    </location>
</feature>
<gene>
    <name evidence="12" type="primary">nicT</name>
    <name evidence="12" type="ORF">GCM10009332_30890</name>
</gene>
<evidence type="ECO:0000256" key="8">
    <source>
        <dbReference type="PROSITE-ProRule" id="PRU01360"/>
    </source>
</evidence>
<dbReference type="GO" id="GO:0044718">
    <property type="term" value="P:siderophore transmembrane transport"/>
    <property type="evidence" value="ECO:0007669"/>
    <property type="project" value="TreeGrafter"/>
</dbReference>
<dbReference type="PROSITE" id="PS52016">
    <property type="entry name" value="TONB_DEPENDENT_REC_3"/>
    <property type="match status" value="1"/>
</dbReference>
<proteinExistence type="inferred from homology"/>
<evidence type="ECO:0000256" key="6">
    <source>
        <dbReference type="ARBA" id="ARBA00023136"/>
    </source>
</evidence>
<keyword evidence="5 9" id="KW-0798">TonB box</keyword>
<dbReference type="Pfam" id="PF00593">
    <property type="entry name" value="TonB_dep_Rec_b-barrel"/>
    <property type="match status" value="1"/>
</dbReference>
<dbReference type="PANTHER" id="PTHR30069">
    <property type="entry name" value="TONB-DEPENDENT OUTER MEMBRANE RECEPTOR"/>
    <property type="match status" value="1"/>
</dbReference>
<dbReference type="Gene3D" id="2.170.130.10">
    <property type="entry name" value="TonB-dependent receptor, plug domain"/>
    <property type="match status" value="1"/>
</dbReference>
<evidence type="ECO:0000256" key="4">
    <source>
        <dbReference type="ARBA" id="ARBA00022692"/>
    </source>
</evidence>
<keyword evidence="3 8" id="KW-1134">Transmembrane beta strand</keyword>
<organism evidence="12 13">
    <name type="scientific">Shewanella gelidii</name>
    <dbReference type="NCBI Taxonomy" id="1642821"/>
    <lineage>
        <taxon>Bacteria</taxon>
        <taxon>Pseudomonadati</taxon>
        <taxon>Pseudomonadota</taxon>
        <taxon>Gammaproteobacteria</taxon>
        <taxon>Alteromonadales</taxon>
        <taxon>Shewanellaceae</taxon>
        <taxon>Shewanella</taxon>
    </lineage>
</organism>
<evidence type="ECO:0000256" key="7">
    <source>
        <dbReference type="ARBA" id="ARBA00023237"/>
    </source>
</evidence>
<dbReference type="GO" id="GO:0015344">
    <property type="term" value="F:siderophore uptake transmembrane transporter activity"/>
    <property type="evidence" value="ECO:0007669"/>
    <property type="project" value="TreeGrafter"/>
</dbReference>
<comment type="caution">
    <text evidence="12">The sequence shown here is derived from an EMBL/GenBank/DDBJ whole genome shotgun (WGS) entry which is preliminary data.</text>
</comment>
<dbReference type="InterPro" id="IPR000531">
    <property type="entry name" value="Beta-barrel_TonB"/>
</dbReference>